<name>A0A2D1TWL2_9ACTN</name>
<proteinExistence type="predicted"/>
<dbReference type="EMBL" id="CP024160">
    <property type="protein sequence ID" value="ATP53727.1"/>
    <property type="molecule type" value="Genomic_DNA"/>
</dbReference>
<sequence length="310" mass="36159">MKAIADAEKQRLIKQIIREGLLPNIALSLIATGLSDKGLEIAQLTLYNRMIHKFRRQISPNIEQVKANVEKRFAMSTVKQSDTIWVLWFQGIENAPEVVKKCYESLLKYCPQKKIVLLSEENLNNYISLPKYVEDKYQQGIISRTHYSDIVRTNLLTTHGGTWIDSTVLLTAQPDSFYFDSDLFLFQTLSPGSSGQAIPFSSWFITAQKPNRILLMTEELLYQYWKNNNRLMDYFTYHYFLKIASEYYPDEYSLIPPVSNETPQLLLNRLETPYSKPQWEFIKSQSPIHKVTYKNTSQNKGTYYQAIFKN</sequence>
<dbReference type="AlphaFoldDB" id="A0A2D1TWL2"/>
<evidence type="ECO:0000313" key="1">
    <source>
        <dbReference type="EMBL" id="ATP53727.1"/>
    </source>
</evidence>
<dbReference type="GO" id="GO:0016757">
    <property type="term" value="F:glycosyltransferase activity"/>
    <property type="evidence" value="ECO:0007669"/>
    <property type="project" value="InterPro"/>
</dbReference>
<dbReference type="Proteomes" id="UP000225608">
    <property type="component" value="Chromosome"/>
</dbReference>
<dbReference type="InterPro" id="IPR008441">
    <property type="entry name" value="AfumC-like_glycosyl_Trfase"/>
</dbReference>
<gene>
    <name evidence="1" type="ORF">CSV91_03770</name>
</gene>
<dbReference type="RefSeq" id="WP_099431856.1">
    <property type="nucleotide sequence ID" value="NZ_CP024160.1"/>
</dbReference>
<dbReference type="InterPro" id="IPR029044">
    <property type="entry name" value="Nucleotide-diphossugar_trans"/>
</dbReference>
<organism evidence="1 2">
    <name type="scientific">Collinsella aerofaciens</name>
    <dbReference type="NCBI Taxonomy" id="74426"/>
    <lineage>
        <taxon>Bacteria</taxon>
        <taxon>Bacillati</taxon>
        <taxon>Actinomycetota</taxon>
        <taxon>Coriobacteriia</taxon>
        <taxon>Coriobacteriales</taxon>
        <taxon>Coriobacteriaceae</taxon>
        <taxon>Collinsella</taxon>
    </lineage>
</organism>
<dbReference type="SUPFAM" id="SSF53448">
    <property type="entry name" value="Nucleotide-diphospho-sugar transferases"/>
    <property type="match status" value="1"/>
</dbReference>
<evidence type="ECO:0000313" key="2">
    <source>
        <dbReference type="Proteomes" id="UP000225608"/>
    </source>
</evidence>
<dbReference type="Pfam" id="PF05704">
    <property type="entry name" value="Caps_synth"/>
    <property type="match status" value="1"/>
</dbReference>
<protein>
    <submittedName>
        <fullName evidence="1">Capsular biosynthesis protein</fullName>
    </submittedName>
</protein>
<dbReference type="KEGG" id="caer:CSV91_03770"/>
<reference evidence="1 2" key="1">
    <citation type="submission" date="2017-10" db="EMBL/GenBank/DDBJ databases">
        <title>Complete genome sequence of Collinsella aerofaciens isolated from the gut of a healthy adult Indian.</title>
        <authorList>
            <person name="Bag S."/>
            <person name="Ghosh T.S."/>
            <person name="Das B."/>
        </authorList>
    </citation>
    <scope>NUCLEOTIDE SEQUENCE [LARGE SCALE GENOMIC DNA]</scope>
    <source>
        <strain evidence="2">indica</strain>
    </source>
</reference>
<dbReference type="Gene3D" id="3.90.550.20">
    <property type="match status" value="1"/>
</dbReference>
<accession>A0A2D1TWL2</accession>